<name>A0A915INW3_ROMCU</name>
<protein>
    <submittedName>
        <fullName evidence="2">Uncharacterized protein</fullName>
    </submittedName>
</protein>
<evidence type="ECO:0000313" key="1">
    <source>
        <dbReference type="Proteomes" id="UP000887565"/>
    </source>
</evidence>
<organism evidence="1 2">
    <name type="scientific">Romanomermis culicivorax</name>
    <name type="common">Nematode worm</name>
    <dbReference type="NCBI Taxonomy" id="13658"/>
    <lineage>
        <taxon>Eukaryota</taxon>
        <taxon>Metazoa</taxon>
        <taxon>Ecdysozoa</taxon>
        <taxon>Nematoda</taxon>
        <taxon>Enoplea</taxon>
        <taxon>Dorylaimia</taxon>
        <taxon>Mermithida</taxon>
        <taxon>Mermithoidea</taxon>
        <taxon>Mermithidae</taxon>
        <taxon>Romanomermis</taxon>
    </lineage>
</organism>
<sequence>MSWLVEGNNKGAESAVCKVRESIQAQISELVCATNVCIYKMPWRMRSNWGCRILGKTTVISWLM</sequence>
<dbReference type="WBParaSite" id="nRc.2.0.1.t15883-RA">
    <property type="protein sequence ID" value="nRc.2.0.1.t15883-RA"/>
    <property type="gene ID" value="nRc.2.0.1.g15883"/>
</dbReference>
<reference evidence="2" key="1">
    <citation type="submission" date="2022-11" db="UniProtKB">
        <authorList>
            <consortium name="WormBaseParasite"/>
        </authorList>
    </citation>
    <scope>IDENTIFICATION</scope>
</reference>
<keyword evidence="1" id="KW-1185">Reference proteome</keyword>
<dbReference type="Proteomes" id="UP000887565">
    <property type="component" value="Unplaced"/>
</dbReference>
<evidence type="ECO:0000313" key="2">
    <source>
        <dbReference type="WBParaSite" id="nRc.2.0.1.t15883-RA"/>
    </source>
</evidence>
<accession>A0A915INW3</accession>
<proteinExistence type="predicted"/>
<dbReference type="AlphaFoldDB" id="A0A915INW3"/>